<organism evidence="1">
    <name type="scientific">Cacopsylla melanoneura</name>
    <dbReference type="NCBI Taxonomy" id="428564"/>
    <lineage>
        <taxon>Eukaryota</taxon>
        <taxon>Metazoa</taxon>
        <taxon>Ecdysozoa</taxon>
        <taxon>Arthropoda</taxon>
        <taxon>Hexapoda</taxon>
        <taxon>Insecta</taxon>
        <taxon>Pterygota</taxon>
        <taxon>Neoptera</taxon>
        <taxon>Paraneoptera</taxon>
        <taxon>Hemiptera</taxon>
        <taxon>Sternorrhyncha</taxon>
        <taxon>Psylloidea</taxon>
        <taxon>Psyllidae</taxon>
        <taxon>Psyllinae</taxon>
        <taxon>Cacopsylla</taxon>
    </lineage>
</organism>
<dbReference type="EMBL" id="HBUF01124982">
    <property type="protein sequence ID" value="CAG6642938.1"/>
    <property type="molecule type" value="Transcribed_RNA"/>
</dbReference>
<proteinExistence type="predicted"/>
<reference evidence="1" key="1">
    <citation type="submission" date="2021-05" db="EMBL/GenBank/DDBJ databases">
        <authorList>
            <person name="Alioto T."/>
            <person name="Alioto T."/>
            <person name="Gomez Garrido J."/>
        </authorList>
    </citation>
    <scope>NUCLEOTIDE SEQUENCE</scope>
</reference>
<dbReference type="AlphaFoldDB" id="A0A8D8R251"/>
<evidence type="ECO:0000313" key="1">
    <source>
        <dbReference type="EMBL" id="CAG6642938.1"/>
    </source>
</evidence>
<accession>A0A8D8R251</accession>
<protein>
    <submittedName>
        <fullName evidence="1">Uncharacterized protein</fullName>
    </submittedName>
</protein>
<dbReference type="EMBL" id="HBUF01124985">
    <property type="protein sequence ID" value="CAG6642959.1"/>
    <property type="molecule type" value="Transcribed_RNA"/>
</dbReference>
<dbReference type="EMBL" id="HBUF01124983">
    <property type="protein sequence ID" value="CAG6642944.1"/>
    <property type="molecule type" value="Transcribed_RNA"/>
</dbReference>
<sequence>MDLHYKCMEKSAPFDVHHICPNIYMKEIFGKLSLTKRGKQLFSNVLYCHYYGTEFYGILNFGQSNFAMLEFSYIICIMGIYNVKLLQKLTENSALEERRLIYFLAIRI</sequence>
<name>A0A8D8R251_9HEMI</name>
<dbReference type="EMBL" id="HBUF01124980">
    <property type="protein sequence ID" value="CAG6642924.1"/>
    <property type="molecule type" value="Transcribed_RNA"/>
</dbReference>
<dbReference type="EMBL" id="HBUF01124986">
    <property type="protein sequence ID" value="CAG6642964.1"/>
    <property type="molecule type" value="Transcribed_RNA"/>
</dbReference>